<dbReference type="PANTHER" id="PTHR30250:SF11">
    <property type="entry name" value="O-ANTIGEN TRANSPORTER-RELATED"/>
    <property type="match status" value="1"/>
</dbReference>
<feature type="transmembrane region" description="Helical" evidence="7">
    <location>
        <begin position="321"/>
        <end position="341"/>
    </location>
</feature>
<comment type="caution">
    <text evidence="8">The sequence shown here is derived from an EMBL/GenBank/DDBJ whole genome shotgun (WGS) entry which is preliminary data.</text>
</comment>
<evidence type="ECO:0000256" key="2">
    <source>
        <dbReference type="ARBA" id="ARBA00022475"/>
    </source>
</evidence>
<evidence type="ECO:0000256" key="4">
    <source>
        <dbReference type="ARBA" id="ARBA00022989"/>
    </source>
</evidence>
<evidence type="ECO:0000256" key="5">
    <source>
        <dbReference type="ARBA" id="ARBA00023136"/>
    </source>
</evidence>
<evidence type="ECO:0000256" key="1">
    <source>
        <dbReference type="ARBA" id="ARBA00004651"/>
    </source>
</evidence>
<keyword evidence="5 7" id="KW-0472">Membrane</keyword>
<feature type="transmembrane region" description="Helical" evidence="7">
    <location>
        <begin position="376"/>
        <end position="397"/>
    </location>
</feature>
<feature type="transmembrane region" description="Helical" evidence="7">
    <location>
        <begin position="7"/>
        <end position="24"/>
    </location>
</feature>
<dbReference type="EMBL" id="AAHXAW010000023">
    <property type="protein sequence ID" value="ECB2738273.1"/>
    <property type="molecule type" value="Genomic_DNA"/>
</dbReference>
<feature type="transmembrane region" description="Helical" evidence="7">
    <location>
        <begin position="282"/>
        <end position="309"/>
    </location>
</feature>
<feature type="transmembrane region" description="Helical" evidence="7">
    <location>
        <begin position="79"/>
        <end position="102"/>
    </location>
</feature>
<keyword evidence="4 7" id="KW-1133">Transmembrane helix</keyword>
<keyword evidence="2" id="KW-1003">Cell membrane</keyword>
<comment type="subcellular location">
    <subcellularLocation>
        <location evidence="1">Cell membrane</location>
        <topology evidence="1">Multi-pass membrane protein</topology>
    </subcellularLocation>
</comment>
<keyword evidence="3 7" id="KW-0812">Transmembrane</keyword>
<feature type="transmembrane region" description="Helical" evidence="7">
    <location>
        <begin position="166"/>
        <end position="188"/>
    </location>
</feature>
<dbReference type="PANTHER" id="PTHR30250">
    <property type="entry name" value="PST FAMILY PREDICTED COLANIC ACID TRANSPORTER"/>
    <property type="match status" value="1"/>
</dbReference>
<sequence length="406" mass="45721">MSLRKNISGLAVAQIFSYIVPLLQFPYLSRIVGDSFLGAIIFMLSISQMAMVLTDYGFDLSIGEQIARGRKNKKWLSVFYCQVAVIKTILLIFAFMLIIGALNISGHAFPIQLTLGLIICVMFNAYNPYWIFQGLEKIYIYSALVIISRFFGLMLVYLIIKIPEDYIYYSWILAFQAGAITLVSHYFVIKWGVQIRRIKVKNIIQQLKYSFDFFLSRACVSLYSSGCSVFLATFGGSLNQVAIYGVAEQLYKAGVQVFSPIISALTPYMVRTKNYIVFNKILLGCLVVTVVGICTGFLAGNQIITLIYGYGYQESKSVLNIFMIIIVASVFGMLFGYPALLPLGLGKVANYSVIVAGILQILMFSILYIGIFPITAISVCITYLICDWFMFFIRLYAFVKYRKFNG</sequence>
<feature type="transmembrane region" description="Helical" evidence="7">
    <location>
        <begin position="108"/>
        <end position="126"/>
    </location>
</feature>
<dbReference type="Pfam" id="PF01943">
    <property type="entry name" value="Polysacc_synt"/>
    <property type="match status" value="1"/>
</dbReference>
<reference evidence="8" key="1">
    <citation type="submission" date="2019-02" db="EMBL/GenBank/DDBJ databases">
        <authorList>
            <person name="Ashton P.M."/>
            <person name="Dallman T."/>
            <person name="Nair S."/>
            <person name="De Pinna E."/>
            <person name="Peters T."/>
            <person name="Grant K."/>
        </authorList>
    </citation>
    <scope>NUCLEOTIDE SEQUENCE</scope>
    <source>
        <strain evidence="8">490277</strain>
    </source>
</reference>
<protein>
    <recommendedName>
        <fullName evidence="6">Putative O-antigen transporter</fullName>
    </recommendedName>
</protein>
<feature type="transmembrane region" description="Helical" evidence="7">
    <location>
        <begin position="36"/>
        <end position="58"/>
    </location>
</feature>
<accession>A0A5X9FH54</accession>
<proteinExistence type="predicted"/>
<name>A0A5X9FH54_SALET</name>
<organism evidence="8">
    <name type="scientific">Salmonella enterica subsp. enterica serovar Tamberma</name>
    <dbReference type="NCBI Taxonomy" id="2565079"/>
    <lineage>
        <taxon>Bacteria</taxon>
        <taxon>Pseudomonadati</taxon>
        <taxon>Pseudomonadota</taxon>
        <taxon>Gammaproteobacteria</taxon>
        <taxon>Enterobacterales</taxon>
        <taxon>Enterobacteriaceae</taxon>
        <taxon>Salmonella</taxon>
    </lineage>
</organism>
<evidence type="ECO:0000313" key="8">
    <source>
        <dbReference type="EMBL" id="ECB2738273.1"/>
    </source>
</evidence>
<evidence type="ECO:0000256" key="6">
    <source>
        <dbReference type="ARBA" id="ARBA00049738"/>
    </source>
</evidence>
<feature type="transmembrane region" description="Helical" evidence="7">
    <location>
        <begin position="253"/>
        <end position="270"/>
    </location>
</feature>
<dbReference type="InterPro" id="IPR002797">
    <property type="entry name" value="Polysacc_synth"/>
</dbReference>
<evidence type="ECO:0000256" key="7">
    <source>
        <dbReference type="SAM" id="Phobius"/>
    </source>
</evidence>
<dbReference type="AlphaFoldDB" id="A0A5X9FH54"/>
<feature type="transmembrane region" description="Helical" evidence="7">
    <location>
        <begin position="348"/>
        <end position="370"/>
    </location>
</feature>
<feature type="transmembrane region" description="Helical" evidence="7">
    <location>
        <begin position="138"/>
        <end position="160"/>
    </location>
</feature>
<feature type="transmembrane region" description="Helical" evidence="7">
    <location>
        <begin position="209"/>
        <end position="233"/>
    </location>
</feature>
<dbReference type="GO" id="GO:0005886">
    <property type="term" value="C:plasma membrane"/>
    <property type="evidence" value="ECO:0007669"/>
    <property type="project" value="UniProtKB-SubCell"/>
</dbReference>
<dbReference type="InterPro" id="IPR050833">
    <property type="entry name" value="Poly_Biosynth_Transport"/>
</dbReference>
<evidence type="ECO:0000256" key="3">
    <source>
        <dbReference type="ARBA" id="ARBA00022692"/>
    </source>
</evidence>
<gene>
    <name evidence="8" type="ORF">EVT47_10755</name>
</gene>